<evidence type="ECO:0000313" key="8">
    <source>
        <dbReference type="Proteomes" id="UP000187464"/>
    </source>
</evidence>
<accession>A0A1R3SZ78</accession>
<sequence length="318" mass="35836">MKKVLITYRLKPEGLKTLEGEYDVTLPTERSYFTKEEVLEMIPDYEVLVPNFSFYTDREIMDRAVKLELISNFGVGFNNIDVDYATKKGIVVTNIPNSTREPTAEFAFALLLAAGRRIGYYDRKLRTPEGVSWGVYAEGGMPVYGKTLGIIGMGRIGQSLARRAVASGMGIIYHNRNRLDKAIEQQYNARYVTFEELLRTADYISLNAPYTPQTHHMIAAEQLNMMKPSAVFINTARGSMVDEKALAKALKESKIWAAGLDVFENEPHILPELLELDNVVLAPHAATRTIEDRINMSIEMTQNIVGFYEGTYSVSRVN</sequence>
<evidence type="ECO:0000256" key="3">
    <source>
        <dbReference type="ARBA" id="ARBA00023027"/>
    </source>
</evidence>
<dbReference type="Pfam" id="PF02826">
    <property type="entry name" value="2-Hacid_dh_C"/>
    <property type="match status" value="1"/>
</dbReference>
<dbReference type="SUPFAM" id="SSF52283">
    <property type="entry name" value="Formate/glycerate dehydrogenase catalytic domain-like"/>
    <property type="match status" value="1"/>
</dbReference>
<evidence type="ECO:0000256" key="4">
    <source>
        <dbReference type="RuleBase" id="RU003719"/>
    </source>
</evidence>
<evidence type="ECO:0000259" key="6">
    <source>
        <dbReference type="Pfam" id="PF02826"/>
    </source>
</evidence>
<dbReference type="InterPro" id="IPR006140">
    <property type="entry name" value="D-isomer_DH_NAD-bd"/>
</dbReference>
<gene>
    <name evidence="7" type="ORF">PSM36_1992</name>
</gene>
<dbReference type="STRING" id="1642647.PSM36_1992"/>
<dbReference type="InterPro" id="IPR006139">
    <property type="entry name" value="D-isomer_2_OHA_DH_cat_dom"/>
</dbReference>
<dbReference type="EMBL" id="LT605205">
    <property type="protein sequence ID" value="SCD20801.1"/>
    <property type="molecule type" value="Genomic_DNA"/>
</dbReference>
<organism evidence="7 8">
    <name type="scientific">Proteiniphilum saccharofermentans</name>
    <dbReference type="NCBI Taxonomy" id="1642647"/>
    <lineage>
        <taxon>Bacteria</taxon>
        <taxon>Pseudomonadati</taxon>
        <taxon>Bacteroidota</taxon>
        <taxon>Bacteroidia</taxon>
        <taxon>Bacteroidales</taxon>
        <taxon>Dysgonomonadaceae</taxon>
        <taxon>Proteiniphilum</taxon>
    </lineage>
</organism>
<dbReference type="AlphaFoldDB" id="A0A1R3SZ78"/>
<dbReference type="FunFam" id="3.40.50.720:FF:000203">
    <property type="entry name" value="D-3-phosphoglycerate dehydrogenase (SerA)"/>
    <property type="match status" value="1"/>
</dbReference>
<dbReference type="InterPro" id="IPR050223">
    <property type="entry name" value="D-isomer_2-hydroxyacid_DH"/>
</dbReference>
<keyword evidence="2 4" id="KW-0560">Oxidoreductase</keyword>
<keyword evidence="3" id="KW-0520">NAD</keyword>
<dbReference type="InterPro" id="IPR036291">
    <property type="entry name" value="NAD(P)-bd_dom_sf"/>
</dbReference>
<dbReference type="GO" id="GO:0051287">
    <property type="term" value="F:NAD binding"/>
    <property type="evidence" value="ECO:0007669"/>
    <property type="project" value="InterPro"/>
</dbReference>
<proteinExistence type="inferred from homology"/>
<dbReference type="Proteomes" id="UP000187464">
    <property type="component" value="Chromosome I"/>
</dbReference>
<dbReference type="PANTHER" id="PTHR10996:SF283">
    <property type="entry name" value="GLYOXYLATE_HYDROXYPYRUVATE REDUCTASE B"/>
    <property type="match status" value="1"/>
</dbReference>
<feature type="domain" description="D-isomer specific 2-hydroxyacid dehydrogenase NAD-binding" evidence="6">
    <location>
        <begin position="108"/>
        <end position="286"/>
    </location>
</feature>
<evidence type="ECO:0000256" key="2">
    <source>
        <dbReference type="ARBA" id="ARBA00023002"/>
    </source>
</evidence>
<reference evidence="8" key="1">
    <citation type="submission" date="2016-08" db="EMBL/GenBank/DDBJ databases">
        <authorList>
            <person name="Wibberg D."/>
        </authorList>
    </citation>
    <scope>NUCLEOTIDE SEQUENCE [LARGE SCALE GENOMIC DNA]</scope>
</reference>
<dbReference type="GO" id="GO:0030267">
    <property type="term" value="F:glyoxylate reductase (NADPH) activity"/>
    <property type="evidence" value="ECO:0007669"/>
    <property type="project" value="TreeGrafter"/>
</dbReference>
<evidence type="ECO:0000256" key="1">
    <source>
        <dbReference type="ARBA" id="ARBA00005854"/>
    </source>
</evidence>
<dbReference type="GO" id="GO:0005829">
    <property type="term" value="C:cytosol"/>
    <property type="evidence" value="ECO:0007669"/>
    <property type="project" value="TreeGrafter"/>
</dbReference>
<dbReference type="Pfam" id="PF00389">
    <property type="entry name" value="2-Hacid_dh"/>
    <property type="match status" value="1"/>
</dbReference>
<dbReference type="InterPro" id="IPR029752">
    <property type="entry name" value="D-isomer_DH_CS1"/>
</dbReference>
<dbReference type="RefSeq" id="WP_076930744.1">
    <property type="nucleotide sequence ID" value="NZ_LT605205.1"/>
</dbReference>
<dbReference type="Gene3D" id="3.40.50.720">
    <property type="entry name" value="NAD(P)-binding Rossmann-like Domain"/>
    <property type="match status" value="2"/>
</dbReference>
<dbReference type="GO" id="GO:0016618">
    <property type="term" value="F:hydroxypyruvate reductase [NAD(P)H] activity"/>
    <property type="evidence" value="ECO:0007669"/>
    <property type="project" value="TreeGrafter"/>
</dbReference>
<keyword evidence="8" id="KW-1185">Reference proteome</keyword>
<evidence type="ECO:0000259" key="5">
    <source>
        <dbReference type="Pfam" id="PF00389"/>
    </source>
</evidence>
<dbReference type="KEGG" id="psac:PSM36_1992"/>
<protein>
    <submittedName>
        <fullName evidence="7">Putative D-isomer specific 2-hydroxyacid dehydrogenases</fullName>
    </submittedName>
</protein>
<comment type="similarity">
    <text evidence="1 4">Belongs to the D-isomer specific 2-hydroxyacid dehydrogenase family.</text>
</comment>
<dbReference type="PANTHER" id="PTHR10996">
    <property type="entry name" value="2-HYDROXYACID DEHYDROGENASE-RELATED"/>
    <property type="match status" value="1"/>
</dbReference>
<name>A0A1R3SZ78_9BACT</name>
<feature type="domain" description="D-isomer specific 2-hydroxyacid dehydrogenase catalytic" evidence="5">
    <location>
        <begin position="4"/>
        <end position="318"/>
    </location>
</feature>
<dbReference type="SUPFAM" id="SSF51735">
    <property type="entry name" value="NAD(P)-binding Rossmann-fold domains"/>
    <property type="match status" value="1"/>
</dbReference>
<evidence type="ECO:0000313" key="7">
    <source>
        <dbReference type="EMBL" id="SCD20801.1"/>
    </source>
</evidence>
<dbReference type="PROSITE" id="PS00065">
    <property type="entry name" value="D_2_HYDROXYACID_DH_1"/>
    <property type="match status" value="1"/>
</dbReference>